<reference evidence="6 8" key="1">
    <citation type="submission" date="2019-03" db="EMBL/GenBank/DDBJ databases">
        <title>Genomic Encyclopedia of Type Strains, Phase IV (KMG-IV): sequencing the most valuable type-strain genomes for metagenomic binning, comparative biology and taxonomic classification.</title>
        <authorList>
            <person name="Goeker M."/>
        </authorList>
    </citation>
    <scope>NUCLEOTIDE SEQUENCE [LARGE SCALE GENOMIC DNA]</scope>
    <source>
        <strain evidence="6 8">DSM 17474</strain>
    </source>
</reference>
<evidence type="ECO:0000313" key="8">
    <source>
        <dbReference type="Proteomes" id="UP000294721"/>
    </source>
</evidence>
<dbReference type="Proteomes" id="UP000294721">
    <property type="component" value="Unassembled WGS sequence"/>
</dbReference>
<dbReference type="GO" id="GO:0046872">
    <property type="term" value="F:metal ion binding"/>
    <property type="evidence" value="ECO:0007669"/>
    <property type="project" value="UniProtKB-KW"/>
</dbReference>
<keyword evidence="3" id="KW-0479">Metal-binding</keyword>
<dbReference type="PANTHER" id="PTHR36438:SF1">
    <property type="entry name" value="IRON-SULFUR CLUSTER REPAIR PROTEIN YTFE"/>
    <property type="match status" value="1"/>
</dbReference>
<dbReference type="Proteomes" id="UP000829756">
    <property type="component" value="Chromosome"/>
</dbReference>
<accession>A0AAE9GXF7</accession>
<dbReference type="EMBL" id="CP091507">
    <property type="protein sequence ID" value="UOO78551.1"/>
    <property type="molecule type" value="Genomic_DNA"/>
</dbReference>
<comment type="subcellular location">
    <subcellularLocation>
        <location evidence="1">Cytoplasm</location>
    </subcellularLocation>
</comment>
<dbReference type="InterPro" id="IPR012312">
    <property type="entry name" value="Hemerythrin-like"/>
</dbReference>
<reference evidence="7" key="2">
    <citation type="submission" date="2021-12" db="EMBL/GenBank/DDBJ databases">
        <authorList>
            <person name="Veyrier F.J."/>
        </authorList>
    </citation>
    <scope>NUCLEOTIDE SEQUENCE</scope>
    <source>
        <strain evidence="7">1258/02</strain>
    </source>
</reference>
<keyword evidence="4" id="KW-0408">Iron</keyword>
<evidence type="ECO:0000256" key="4">
    <source>
        <dbReference type="ARBA" id="ARBA00023004"/>
    </source>
</evidence>
<proteinExistence type="predicted"/>
<dbReference type="InterPro" id="IPR019903">
    <property type="entry name" value="RIC_family"/>
</dbReference>
<evidence type="ECO:0000313" key="6">
    <source>
        <dbReference type="EMBL" id="TCP03630.1"/>
    </source>
</evidence>
<evidence type="ECO:0000256" key="1">
    <source>
        <dbReference type="ARBA" id="ARBA00004496"/>
    </source>
</evidence>
<evidence type="ECO:0000259" key="5">
    <source>
        <dbReference type="Pfam" id="PF01814"/>
    </source>
</evidence>
<dbReference type="AlphaFoldDB" id="A0AAE9GXF7"/>
<feature type="domain" description="Hemerythrin-like" evidence="5">
    <location>
        <begin position="17"/>
        <end position="153"/>
    </location>
</feature>
<dbReference type="Pfam" id="PF01814">
    <property type="entry name" value="Hemerythrin"/>
    <property type="match status" value="1"/>
</dbReference>
<dbReference type="RefSeq" id="WP_132954250.1">
    <property type="nucleotide sequence ID" value="NZ_CP091507.1"/>
</dbReference>
<dbReference type="EMBL" id="SLXE01000020">
    <property type="protein sequence ID" value="TCP03630.1"/>
    <property type="molecule type" value="Genomic_DNA"/>
</dbReference>
<keyword evidence="8" id="KW-1185">Reference proteome</keyword>
<dbReference type="KEGG" id="usu:LVJ78_07450"/>
<protein>
    <submittedName>
        <fullName evidence="7">Hemerythrin domain-containing protein</fullName>
    </submittedName>
    <submittedName>
        <fullName evidence="6">Regulator of cell morphogenesis and NO signaling</fullName>
    </submittedName>
</protein>
<evidence type="ECO:0000256" key="2">
    <source>
        <dbReference type="ARBA" id="ARBA00022490"/>
    </source>
</evidence>
<organism evidence="7 9">
    <name type="scientific">Uruburuella suis</name>
    <dbReference type="NCBI Taxonomy" id="252130"/>
    <lineage>
        <taxon>Bacteria</taxon>
        <taxon>Pseudomonadati</taxon>
        <taxon>Pseudomonadota</taxon>
        <taxon>Betaproteobacteria</taxon>
        <taxon>Neisseriales</taxon>
        <taxon>Neisseriaceae</taxon>
        <taxon>Uruburuella</taxon>
    </lineage>
</organism>
<evidence type="ECO:0000313" key="7">
    <source>
        <dbReference type="EMBL" id="UOO78551.1"/>
    </source>
</evidence>
<keyword evidence="2" id="KW-0963">Cytoplasm</keyword>
<sequence>MTDLSLWQTAPLDAAIEHILQRYHETHRNQLAELGALAQKVAGVHADSFPAALLPLLQGIEAELLSHMMKEERVLFPMIKQGAGRGAAMPIQMMMHEHTEHEAALAELRALTDDFTPPEGACGSWQRLYALAKELSDDLNDHIALENDILFARVLAS</sequence>
<reference evidence="7" key="3">
    <citation type="journal article" date="2022" name="Res Sq">
        <title>Evolution of multicellular longitudinally dividing oral cavity symbionts (Neisseriaceae).</title>
        <authorList>
            <person name="Nyongesa S."/>
            <person name="Weber P."/>
            <person name="Bernet E."/>
            <person name="Pullido F."/>
            <person name="Nieckarz M."/>
            <person name="Delaby M."/>
            <person name="Nieves C."/>
            <person name="Viehboeck T."/>
            <person name="Krause N."/>
            <person name="Rivera-Millot A."/>
            <person name="Nakamura A."/>
            <person name="Vischer N."/>
            <person name="VanNieuwenhze M."/>
            <person name="Brun Y."/>
            <person name="Cava F."/>
            <person name="Bulgheresi S."/>
            <person name="Veyrier F."/>
        </authorList>
    </citation>
    <scope>NUCLEOTIDE SEQUENCE</scope>
    <source>
        <strain evidence="7">1258/02</strain>
    </source>
</reference>
<name>A0AAE9GXF7_9NEIS</name>
<evidence type="ECO:0000256" key="3">
    <source>
        <dbReference type="ARBA" id="ARBA00022723"/>
    </source>
</evidence>
<dbReference type="GO" id="GO:0005737">
    <property type="term" value="C:cytoplasm"/>
    <property type="evidence" value="ECO:0007669"/>
    <property type="project" value="UniProtKB-SubCell"/>
</dbReference>
<dbReference type="PANTHER" id="PTHR36438">
    <property type="entry name" value="IRON-SULFUR CLUSTER REPAIR PROTEIN YTFE"/>
    <property type="match status" value="1"/>
</dbReference>
<dbReference type="Gene3D" id="1.20.120.520">
    <property type="entry name" value="nmb1532 protein domain like"/>
    <property type="match status" value="1"/>
</dbReference>
<evidence type="ECO:0000313" key="9">
    <source>
        <dbReference type="Proteomes" id="UP000829756"/>
    </source>
</evidence>
<gene>
    <name evidence="6" type="ORF">EV680_12040</name>
    <name evidence="7" type="ORF">LVJ78_07450</name>
</gene>